<gene>
    <name evidence="1" type="ORF">SBP1_gp046</name>
</gene>
<evidence type="ECO:0000313" key="1">
    <source>
        <dbReference type="EMBL" id="AZU99638.1"/>
    </source>
</evidence>
<protein>
    <submittedName>
        <fullName evidence="1">Uncharacterized protein</fullName>
    </submittedName>
</protein>
<evidence type="ECO:0000313" key="2">
    <source>
        <dbReference type="Proteomes" id="UP000290131"/>
    </source>
</evidence>
<sequence length="78" mass="8811">MIIHSEGNLVDLRRHNDMLRFMIRQLDGSAEEEQPLCGDSTACGWNPRLDDVTTQTSQELATQAMLTHRLAELMGLEV</sequence>
<proteinExistence type="predicted"/>
<accession>A0A3T0III5</accession>
<dbReference type="Proteomes" id="UP000290131">
    <property type="component" value="Segment"/>
</dbReference>
<name>A0A3T0III5_9CAUD</name>
<organism evidence="1">
    <name type="scientific">Vibrio virus vB_VspP_SBP1</name>
    <dbReference type="NCBI Taxonomy" id="2500581"/>
    <lineage>
        <taxon>Viruses</taxon>
        <taxon>Duplodnaviria</taxon>
        <taxon>Heunggongvirae</taxon>
        <taxon>Uroviricota</taxon>
        <taxon>Caudoviricetes</taxon>
        <taxon>Schitoviridae</taxon>
        <taxon>Electravirus</taxon>
        <taxon>Electravirus Sbp1</taxon>
    </lineage>
</organism>
<dbReference type="EMBL" id="MK301608">
    <property type="protein sequence ID" value="AZU99638.1"/>
    <property type="molecule type" value="Genomic_DNA"/>
</dbReference>
<keyword evidence="2" id="KW-1185">Reference proteome</keyword>
<reference evidence="1" key="1">
    <citation type="submission" date="2018-12" db="EMBL/GenBank/DDBJ databases">
        <title>Characterization of a N4-like bacteriophage infecting a coral-derived Vibrio strain.</title>
        <authorList>
            <person name="Huang S."/>
        </authorList>
    </citation>
    <scope>NUCLEOTIDE SEQUENCE [LARGE SCALE GENOMIC DNA]</scope>
</reference>